<dbReference type="GO" id="GO:0016787">
    <property type="term" value="F:hydrolase activity"/>
    <property type="evidence" value="ECO:0007669"/>
    <property type="project" value="UniProtKB-KW"/>
</dbReference>
<sequence>MRGRWWKVWLSLLSVSSLLLILTSCTSKKPDSVNFSLDELSFTNSFSYTAYVEHVVDGDTIRLAQPVLGTKKVRLLSIDAPETDYYNIAQKWGKEARIFLEKLLPSGTRVTIRTDQVEKDNDGQLLAHVWKDGLDVNKEMLRGGYAVTHFIWPNISQFKAYQSAYLEAKKAGKGMWDPTNPISDLPFEFRIRVSGEEQDQYIGNFDVKKYVEPTEYKQIPVEKRLFFFTEEDAKKAGYSSCVNAGDS</sequence>
<keyword evidence="6" id="KW-1185">Reference proteome</keyword>
<dbReference type="PROSITE" id="PS01123">
    <property type="entry name" value="TNASE_1"/>
    <property type="match status" value="1"/>
</dbReference>
<dbReference type="InterPro" id="IPR035437">
    <property type="entry name" value="SNase_OB-fold_sf"/>
</dbReference>
<dbReference type="RefSeq" id="WP_245739753.1">
    <property type="nucleotide sequence ID" value="NZ_FORR01000004.1"/>
</dbReference>
<reference evidence="5 6" key="1">
    <citation type="submission" date="2016-10" db="EMBL/GenBank/DDBJ databases">
        <authorList>
            <person name="de Groot N.N."/>
        </authorList>
    </citation>
    <scope>NUCLEOTIDE SEQUENCE [LARGE SCALE GENOMIC DNA]</scope>
    <source>
        <strain evidence="5 6">DSM 44778</strain>
    </source>
</reference>
<dbReference type="PANTHER" id="PTHR12302">
    <property type="entry name" value="EBNA2 BINDING PROTEIN P100"/>
    <property type="match status" value="1"/>
</dbReference>
<dbReference type="PANTHER" id="PTHR12302:SF3">
    <property type="entry name" value="SERINE_THREONINE-PROTEIN KINASE 31"/>
    <property type="match status" value="1"/>
</dbReference>
<dbReference type="Gene3D" id="2.40.50.90">
    <property type="match status" value="1"/>
</dbReference>
<dbReference type="InterPro" id="IPR002071">
    <property type="entry name" value="Thermonucl_AS"/>
</dbReference>
<dbReference type="STRING" id="46223.SAMN05421852_10465"/>
<dbReference type="PROSITE" id="PS50830">
    <property type="entry name" value="TNASE_3"/>
    <property type="match status" value="1"/>
</dbReference>
<dbReference type="Pfam" id="PF00565">
    <property type="entry name" value="SNase"/>
    <property type="match status" value="1"/>
</dbReference>
<feature type="domain" description="TNase-like" evidence="4">
    <location>
        <begin position="46"/>
        <end position="178"/>
    </location>
</feature>
<dbReference type="InterPro" id="IPR016071">
    <property type="entry name" value="Staphylococal_nuclease_OB-fold"/>
</dbReference>
<proteinExistence type="predicted"/>
<keyword evidence="1" id="KW-0540">Nuclease</keyword>
<organism evidence="5 6">
    <name type="scientific">Thermoflavimicrobium dichotomicum</name>
    <dbReference type="NCBI Taxonomy" id="46223"/>
    <lineage>
        <taxon>Bacteria</taxon>
        <taxon>Bacillati</taxon>
        <taxon>Bacillota</taxon>
        <taxon>Bacilli</taxon>
        <taxon>Bacillales</taxon>
        <taxon>Thermoactinomycetaceae</taxon>
        <taxon>Thermoflavimicrobium</taxon>
    </lineage>
</organism>
<dbReference type="SUPFAM" id="SSF50199">
    <property type="entry name" value="Staphylococcal nuclease"/>
    <property type="match status" value="1"/>
</dbReference>
<dbReference type="Proteomes" id="UP000199545">
    <property type="component" value="Unassembled WGS sequence"/>
</dbReference>
<protein>
    <submittedName>
        <fullName evidence="5">Endonuclease YncB, thermonuclease family</fullName>
    </submittedName>
</protein>
<keyword evidence="3" id="KW-0378">Hydrolase</keyword>
<evidence type="ECO:0000256" key="2">
    <source>
        <dbReference type="ARBA" id="ARBA00022759"/>
    </source>
</evidence>
<dbReference type="EMBL" id="FORR01000004">
    <property type="protein sequence ID" value="SFJ06292.1"/>
    <property type="molecule type" value="Genomic_DNA"/>
</dbReference>
<evidence type="ECO:0000256" key="3">
    <source>
        <dbReference type="ARBA" id="ARBA00022801"/>
    </source>
</evidence>
<dbReference type="AlphaFoldDB" id="A0A1I3NAQ0"/>
<dbReference type="SMART" id="SM00318">
    <property type="entry name" value="SNc"/>
    <property type="match status" value="1"/>
</dbReference>
<evidence type="ECO:0000259" key="4">
    <source>
        <dbReference type="PROSITE" id="PS50830"/>
    </source>
</evidence>
<keyword evidence="2 5" id="KW-0255">Endonuclease</keyword>
<dbReference type="GO" id="GO:0004519">
    <property type="term" value="F:endonuclease activity"/>
    <property type="evidence" value="ECO:0007669"/>
    <property type="project" value="UniProtKB-KW"/>
</dbReference>
<name>A0A1I3NAQ0_9BACL</name>
<dbReference type="PROSITE" id="PS51257">
    <property type="entry name" value="PROKAR_LIPOPROTEIN"/>
    <property type="match status" value="1"/>
</dbReference>
<gene>
    <name evidence="5" type="ORF">SAMN05421852_10465</name>
</gene>
<evidence type="ECO:0000313" key="6">
    <source>
        <dbReference type="Proteomes" id="UP000199545"/>
    </source>
</evidence>
<dbReference type="GO" id="GO:0003676">
    <property type="term" value="F:nucleic acid binding"/>
    <property type="evidence" value="ECO:0007669"/>
    <property type="project" value="InterPro"/>
</dbReference>
<accession>A0A1I3NAQ0</accession>
<evidence type="ECO:0000313" key="5">
    <source>
        <dbReference type="EMBL" id="SFJ06292.1"/>
    </source>
</evidence>
<evidence type="ECO:0000256" key="1">
    <source>
        <dbReference type="ARBA" id="ARBA00022722"/>
    </source>
</evidence>